<proteinExistence type="predicted"/>
<name>K4KIF5_SIMAS</name>
<accession>K4KIF5</accession>
<reference evidence="2 3" key="1">
    <citation type="journal article" date="2013" name="Genome Announc.">
        <title>Complete genome sequence of Simiduia agarivorans SA1(T), a marine bacterium able to degrade a variety of polysaccharides.</title>
        <authorList>
            <person name="Lin S.Y."/>
            <person name="Shieh W.Y."/>
            <person name="Chen J.S."/>
            <person name="Tang S.L."/>
        </authorList>
    </citation>
    <scope>NUCLEOTIDE SEQUENCE [LARGE SCALE GENOMIC DNA]</scope>
    <source>
        <strain evidence="3">DSM 21679 / JCM 13881 / BCRC 17597 / SA1</strain>
    </source>
</reference>
<protein>
    <recommendedName>
        <fullName evidence="4">DUF4861 domain-containing protein</fullName>
    </recommendedName>
</protein>
<dbReference type="OrthoDB" id="6381507at2"/>
<dbReference type="STRING" id="1117647.M5M_08085"/>
<organism evidence="2 3">
    <name type="scientific">Simiduia agarivorans (strain DSM 21679 / JCM 13881 / BCRC 17597 / SA1)</name>
    <dbReference type="NCBI Taxonomy" id="1117647"/>
    <lineage>
        <taxon>Bacteria</taxon>
        <taxon>Pseudomonadati</taxon>
        <taxon>Pseudomonadota</taxon>
        <taxon>Gammaproteobacteria</taxon>
        <taxon>Cellvibrionales</taxon>
        <taxon>Cellvibrionaceae</taxon>
        <taxon>Simiduia</taxon>
    </lineage>
</organism>
<dbReference type="Proteomes" id="UP000000466">
    <property type="component" value="Chromosome"/>
</dbReference>
<evidence type="ECO:0000313" key="2">
    <source>
        <dbReference type="EMBL" id="AFU98806.1"/>
    </source>
</evidence>
<dbReference type="AlphaFoldDB" id="K4KIF5"/>
<keyword evidence="1" id="KW-0732">Signal</keyword>
<evidence type="ECO:0008006" key="4">
    <source>
        <dbReference type="Google" id="ProtNLM"/>
    </source>
</evidence>
<sequence length="405" mass="43559">MPTIAFSRLCVVAALASSACTAAPSVTVEATNSLDQGRAQARICLPFSNLKTKGIESEPVVLLGQQRLAVSAFDCDGDQQTDSWLTHADFGPRETLTFTLASSGGARLSPQHATATYAELAQRVNAEADKEGVLKGGQYVSVNATTLPANHTVGDKLYKYEGLGWESARVAYRVYFDARNAIDIFGKQVSRLVLPEVGLDGGDYHTLADWGMDVLKVGPSLGLGSPASLGQDGRLVGINQFAGASAEVFNTPAASGIALNHRGWQSADGPRDTRTEIWIEPDSLLSRVSVHASAPIARWATGIVRHGVDELRGSAKQGEWNYLASYGKQSLADDALGMAIFYRETNSPAVDNEYNLLQDLGSGNHQHYYLAAAWRQPESQTKSAFQNWLAATQKILNHPIQVVVK</sequence>
<dbReference type="RefSeq" id="WP_015046971.1">
    <property type="nucleotide sequence ID" value="NC_018868.3"/>
</dbReference>
<dbReference type="KEGG" id="saga:M5M_08085"/>
<evidence type="ECO:0000313" key="3">
    <source>
        <dbReference type="Proteomes" id="UP000000466"/>
    </source>
</evidence>
<dbReference type="Pfam" id="PF16153">
    <property type="entry name" value="DUF4861"/>
    <property type="match status" value="1"/>
</dbReference>
<dbReference type="InterPro" id="IPR032342">
    <property type="entry name" value="DUF4861"/>
</dbReference>
<dbReference type="eggNOG" id="COG4225">
    <property type="taxonomic scope" value="Bacteria"/>
</dbReference>
<feature type="chain" id="PRO_5003880650" description="DUF4861 domain-containing protein" evidence="1">
    <location>
        <begin position="23"/>
        <end position="405"/>
    </location>
</feature>
<dbReference type="EMBL" id="CP003746">
    <property type="protein sequence ID" value="AFU98806.1"/>
    <property type="molecule type" value="Genomic_DNA"/>
</dbReference>
<evidence type="ECO:0000256" key="1">
    <source>
        <dbReference type="SAM" id="SignalP"/>
    </source>
</evidence>
<gene>
    <name evidence="2" type="ordered locus">M5M_08085</name>
</gene>
<keyword evidence="3" id="KW-1185">Reference proteome</keyword>
<dbReference type="HOGENOM" id="CLU_053817_0_0_6"/>
<feature type="signal peptide" evidence="1">
    <location>
        <begin position="1"/>
        <end position="22"/>
    </location>
</feature>